<feature type="domain" description="EamA" evidence="9">
    <location>
        <begin position="152"/>
        <end position="286"/>
    </location>
</feature>
<feature type="transmembrane region" description="Helical" evidence="8">
    <location>
        <begin position="215"/>
        <end position="236"/>
    </location>
</feature>
<dbReference type="Pfam" id="PF00892">
    <property type="entry name" value="EamA"/>
    <property type="match status" value="2"/>
</dbReference>
<keyword evidence="5 8" id="KW-1133">Transmembrane helix</keyword>
<feature type="transmembrane region" description="Helical" evidence="8">
    <location>
        <begin position="248"/>
        <end position="265"/>
    </location>
</feature>
<dbReference type="SUPFAM" id="SSF103481">
    <property type="entry name" value="Multidrug resistance efflux transporter EmrE"/>
    <property type="match status" value="2"/>
</dbReference>
<feature type="transmembrane region" description="Helical" evidence="8">
    <location>
        <begin position="32"/>
        <end position="53"/>
    </location>
</feature>
<dbReference type="OrthoDB" id="6638192at2"/>
<keyword evidence="4 8" id="KW-0812">Transmembrane</keyword>
<feature type="region of interest" description="Disordered" evidence="7">
    <location>
        <begin position="292"/>
        <end position="311"/>
    </location>
</feature>
<evidence type="ECO:0000256" key="5">
    <source>
        <dbReference type="ARBA" id="ARBA00022989"/>
    </source>
</evidence>
<keyword evidence="11" id="KW-1185">Reference proteome</keyword>
<evidence type="ECO:0000256" key="2">
    <source>
        <dbReference type="ARBA" id="ARBA00007362"/>
    </source>
</evidence>
<feature type="transmembrane region" description="Helical" evidence="8">
    <location>
        <begin position="177"/>
        <end position="195"/>
    </location>
</feature>
<organism evidence="10 11">
    <name type="scientific">Alteribacillus bidgolensis</name>
    <dbReference type="NCBI Taxonomy" id="930129"/>
    <lineage>
        <taxon>Bacteria</taxon>
        <taxon>Bacillati</taxon>
        <taxon>Bacillota</taxon>
        <taxon>Bacilli</taxon>
        <taxon>Bacillales</taxon>
        <taxon>Bacillaceae</taxon>
        <taxon>Alteribacillus</taxon>
    </lineage>
</organism>
<comment type="subcellular location">
    <subcellularLocation>
        <location evidence="1">Cell membrane</location>
        <topology evidence="1">Multi-pass membrane protein</topology>
    </subcellularLocation>
</comment>
<evidence type="ECO:0000313" key="10">
    <source>
        <dbReference type="EMBL" id="SDH85791.1"/>
    </source>
</evidence>
<dbReference type="GO" id="GO:0005886">
    <property type="term" value="C:plasma membrane"/>
    <property type="evidence" value="ECO:0007669"/>
    <property type="project" value="UniProtKB-SubCell"/>
</dbReference>
<dbReference type="STRING" id="930129.SAMN05216352_10391"/>
<feature type="domain" description="EamA" evidence="9">
    <location>
        <begin position="3"/>
        <end position="138"/>
    </location>
</feature>
<dbReference type="AlphaFoldDB" id="A0A1G8FUH5"/>
<dbReference type="Proteomes" id="UP000199017">
    <property type="component" value="Unassembled WGS sequence"/>
</dbReference>
<accession>A0A1G8FUH5</accession>
<comment type="similarity">
    <text evidence="2">Belongs to the EamA transporter family.</text>
</comment>
<dbReference type="PANTHER" id="PTHR32322">
    <property type="entry name" value="INNER MEMBRANE TRANSPORTER"/>
    <property type="match status" value="1"/>
</dbReference>
<feature type="transmembrane region" description="Helical" evidence="8">
    <location>
        <begin position="150"/>
        <end position="170"/>
    </location>
</feature>
<protein>
    <submittedName>
        <fullName evidence="10">Threonine/homoserine efflux transporter RhtA</fullName>
    </submittedName>
</protein>
<evidence type="ECO:0000256" key="4">
    <source>
        <dbReference type="ARBA" id="ARBA00022692"/>
    </source>
</evidence>
<feature type="transmembrane region" description="Helical" evidence="8">
    <location>
        <begin position="127"/>
        <end position="144"/>
    </location>
</feature>
<sequence length="311" mass="33360">MSRGLLYIVLAMACIGASIPLGDSMMEVFPVWLFTCMTIMIAAIILIPLATLYEKTKWTKLGFKNYYGMFMQALLTATLYTVFLLYGVTHASAISVGIISSITPAVILILSYFILREKLSMQKISSIMLAVAAVLIVNIAGVQVEGTASPVGIIFMLLAVMSISLFFIYAKKFSVELPPYTLAAGLAFFGTLQTLPMALVELNSLDMAALNNGSVWLGILFYSLLGWVFAYSLTFLAMPQINASTAGMANAVMPVVAAAVALVFYGASIRFVDIIALSLVIASIFIAESQEKKKGTSGNTIPSSAADEKSL</sequence>
<dbReference type="EMBL" id="FNDU01000003">
    <property type="protein sequence ID" value="SDH85791.1"/>
    <property type="molecule type" value="Genomic_DNA"/>
</dbReference>
<evidence type="ECO:0000256" key="8">
    <source>
        <dbReference type="SAM" id="Phobius"/>
    </source>
</evidence>
<dbReference type="PANTHER" id="PTHR32322:SF18">
    <property type="entry name" value="S-ADENOSYLMETHIONINE_S-ADENOSYLHOMOCYSTEINE TRANSPORTER"/>
    <property type="match status" value="1"/>
</dbReference>
<dbReference type="InterPro" id="IPR000620">
    <property type="entry name" value="EamA_dom"/>
</dbReference>
<gene>
    <name evidence="10" type="ORF">SAMN05216352_10391</name>
</gene>
<dbReference type="InterPro" id="IPR037185">
    <property type="entry name" value="EmrE-like"/>
</dbReference>
<evidence type="ECO:0000259" key="9">
    <source>
        <dbReference type="Pfam" id="PF00892"/>
    </source>
</evidence>
<dbReference type="InterPro" id="IPR050638">
    <property type="entry name" value="AA-Vitamin_Transporters"/>
</dbReference>
<keyword evidence="3" id="KW-1003">Cell membrane</keyword>
<name>A0A1G8FUH5_9BACI</name>
<evidence type="ECO:0000256" key="7">
    <source>
        <dbReference type="SAM" id="MobiDB-lite"/>
    </source>
</evidence>
<feature type="transmembrane region" description="Helical" evidence="8">
    <location>
        <begin position="271"/>
        <end position="287"/>
    </location>
</feature>
<feature type="transmembrane region" description="Helical" evidence="8">
    <location>
        <begin position="65"/>
        <end position="88"/>
    </location>
</feature>
<evidence type="ECO:0000256" key="1">
    <source>
        <dbReference type="ARBA" id="ARBA00004651"/>
    </source>
</evidence>
<evidence type="ECO:0000256" key="3">
    <source>
        <dbReference type="ARBA" id="ARBA00022475"/>
    </source>
</evidence>
<evidence type="ECO:0000313" key="11">
    <source>
        <dbReference type="Proteomes" id="UP000199017"/>
    </source>
</evidence>
<reference evidence="10 11" key="1">
    <citation type="submission" date="2016-10" db="EMBL/GenBank/DDBJ databases">
        <authorList>
            <person name="de Groot N.N."/>
        </authorList>
    </citation>
    <scope>NUCLEOTIDE SEQUENCE [LARGE SCALE GENOMIC DNA]</scope>
    <source>
        <strain evidence="11">P4B,CCM 7963,CECT 7998,DSM 25260,IBRC-M 10614,KCTC 13821</strain>
    </source>
</reference>
<evidence type="ECO:0000256" key="6">
    <source>
        <dbReference type="ARBA" id="ARBA00023136"/>
    </source>
</evidence>
<proteinExistence type="inferred from homology"/>
<dbReference type="RefSeq" id="WP_091582361.1">
    <property type="nucleotide sequence ID" value="NZ_FNDU01000003.1"/>
</dbReference>
<feature type="transmembrane region" description="Helical" evidence="8">
    <location>
        <begin position="94"/>
        <end position="115"/>
    </location>
</feature>
<keyword evidence="6 8" id="KW-0472">Membrane</keyword>